<name>A0A1D1ZCR6_9ARAE</name>
<dbReference type="PANTHER" id="PTHR45675">
    <property type="entry name" value="MYB TRANSCRIPTION FACTOR-RELATED-RELATED"/>
    <property type="match status" value="1"/>
</dbReference>
<comment type="subcellular location">
    <subcellularLocation>
        <location evidence="1">Nucleus</location>
    </subcellularLocation>
</comment>
<gene>
    <name evidence="10" type="primary">MYBAS2_1</name>
    <name evidence="10" type="ORF">g.69506</name>
</gene>
<dbReference type="Gene3D" id="1.10.10.60">
    <property type="entry name" value="Homeodomain-like"/>
    <property type="match status" value="1"/>
</dbReference>
<proteinExistence type="predicted"/>
<dbReference type="GO" id="GO:0005634">
    <property type="term" value="C:nucleus"/>
    <property type="evidence" value="ECO:0007669"/>
    <property type="project" value="UniProtKB-SubCell"/>
</dbReference>
<sequence length="139" mass="15875">MTPEEERLVLELHSRWGNRFAFVHTQLLHAHPPSSSSFNPFVLLINIPCSYPNPCMCLIYHVLLLIYVPQITCCCACLSCVAASLTRAACRWSRIARRLPGRTDNEIKNYWRTHMRKRAQERKRNSSLPSTPSSSSSSS</sequence>
<evidence type="ECO:0000256" key="6">
    <source>
        <dbReference type="ARBA" id="ARBA00023242"/>
    </source>
</evidence>
<dbReference type="GO" id="GO:0043565">
    <property type="term" value="F:sequence-specific DNA binding"/>
    <property type="evidence" value="ECO:0007669"/>
    <property type="project" value="InterPro"/>
</dbReference>
<evidence type="ECO:0000256" key="7">
    <source>
        <dbReference type="SAM" id="MobiDB-lite"/>
    </source>
</evidence>
<dbReference type="InterPro" id="IPR017930">
    <property type="entry name" value="Myb_dom"/>
</dbReference>
<protein>
    <submittedName>
        <fullName evidence="10">Myb-related protein MYBAS2</fullName>
    </submittedName>
</protein>
<dbReference type="EMBL" id="GDJX01003293">
    <property type="protein sequence ID" value="JAT64643.1"/>
    <property type="molecule type" value="Transcribed_RNA"/>
</dbReference>
<keyword evidence="3" id="KW-0805">Transcription regulation</keyword>
<evidence type="ECO:0000256" key="5">
    <source>
        <dbReference type="ARBA" id="ARBA00023163"/>
    </source>
</evidence>
<feature type="region of interest" description="Disordered" evidence="7">
    <location>
        <begin position="117"/>
        <end position="139"/>
    </location>
</feature>
<reference evidence="10" key="1">
    <citation type="submission" date="2015-07" db="EMBL/GenBank/DDBJ databases">
        <title>Transcriptome Assembly of Anthurium amnicola.</title>
        <authorList>
            <person name="Suzuki J."/>
        </authorList>
    </citation>
    <scope>NUCLEOTIDE SEQUENCE</scope>
</reference>
<keyword evidence="6" id="KW-0539">Nucleus</keyword>
<keyword evidence="2" id="KW-0677">Repeat</keyword>
<evidence type="ECO:0000256" key="2">
    <source>
        <dbReference type="ARBA" id="ARBA00022737"/>
    </source>
</evidence>
<feature type="compositionally biased region" description="Low complexity" evidence="7">
    <location>
        <begin position="126"/>
        <end position="139"/>
    </location>
</feature>
<dbReference type="SMART" id="SM00717">
    <property type="entry name" value="SANT"/>
    <property type="match status" value="1"/>
</dbReference>
<evidence type="ECO:0000256" key="3">
    <source>
        <dbReference type="ARBA" id="ARBA00023015"/>
    </source>
</evidence>
<evidence type="ECO:0000259" key="8">
    <source>
        <dbReference type="PROSITE" id="PS50090"/>
    </source>
</evidence>
<dbReference type="PANTHER" id="PTHR45675:SF106">
    <property type="entry name" value="MYB-RELATED PROTEIN MYBAS2"/>
    <property type="match status" value="1"/>
</dbReference>
<dbReference type="PROSITE" id="PS51294">
    <property type="entry name" value="HTH_MYB"/>
    <property type="match status" value="1"/>
</dbReference>
<evidence type="ECO:0000313" key="10">
    <source>
        <dbReference type="EMBL" id="JAT64643.1"/>
    </source>
</evidence>
<evidence type="ECO:0000259" key="9">
    <source>
        <dbReference type="PROSITE" id="PS51294"/>
    </source>
</evidence>
<feature type="non-terminal residue" evidence="10">
    <location>
        <position position="139"/>
    </location>
</feature>
<organism evidence="10">
    <name type="scientific">Anthurium amnicola</name>
    <dbReference type="NCBI Taxonomy" id="1678845"/>
    <lineage>
        <taxon>Eukaryota</taxon>
        <taxon>Viridiplantae</taxon>
        <taxon>Streptophyta</taxon>
        <taxon>Embryophyta</taxon>
        <taxon>Tracheophyta</taxon>
        <taxon>Spermatophyta</taxon>
        <taxon>Magnoliopsida</taxon>
        <taxon>Liliopsida</taxon>
        <taxon>Araceae</taxon>
        <taxon>Pothoideae</taxon>
        <taxon>Potheae</taxon>
        <taxon>Anthurium</taxon>
    </lineage>
</organism>
<dbReference type="PROSITE" id="PS50090">
    <property type="entry name" value="MYB_LIKE"/>
    <property type="match status" value="1"/>
</dbReference>
<keyword evidence="5" id="KW-0804">Transcription</keyword>
<dbReference type="SUPFAM" id="SSF46689">
    <property type="entry name" value="Homeodomain-like"/>
    <property type="match status" value="1"/>
</dbReference>
<dbReference type="InterPro" id="IPR009057">
    <property type="entry name" value="Homeodomain-like_sf"/>
</dbReference>
<accession>A0A1D1ZCR6</accession>
<evidence type="ECO:0000256" key="4">
    <source>
        <dbReference type="ARBA" id="ARBA00023125"/>
    </source>
</evidence>
<feature type="domain" description="Myb-like" evidence="8">
    <location>
        <begin position="91"/>
        <end position="115"/>
    </location>
</feature>
<dbReference type="InterPro" id="IPR001005">
    <property type="entry name" value="SANT/Myb"/>
</dbReference>
<dbReference type="Pfam" id="PF00249">
    <property type="entry name" value="Myb_DNA-binding"/>
    <property type="match status" value="1"/>
</dbReference>
<keyword evidence="4" id="KW-0238">DNA-binding</keyword>
<dbReference type="AlphaFoldDB" id="A0A1D1ZCR6"/>
<dbReference type="CDD" id="cd00167">
    <property type="entry name" value="SANT"/>
    <property type="match status" value="1"/>
</dbReference>
<evidence type="ECO:0000256" key="1">
    <source>
        <dbReference type="ARBA" id="ARBA00004123"/>
    </source>
</evidence>
<feature type="domain" description="HTH myb-type" evidence="9">
    <location>
        <begin position="91"/>
        <end position="119"/>
    </location>
</feature>
<dbReference type="InterPro" id="IPR044676">
    <property type="entry name" value="EOBI/EOBII-like_plant"/>
</dbReference>
<dbReference type="GO" id="GO:0003700">
    <property type="term" value="F:DNA-binding transcription factor activity"/>
    <property type="evidence" value="ECO:0007669"/>
    <property type="project" value="InterPro"/>
</dbReference>